<accession>A0A6L6VJ81</accession>
<evidence type="ECO:0000313" key="3">
    <source>
        <dbReference type="Proteomes" id="UP000477951"/>
    </source>
</evidence>
<evidence type="ECO:0000313" key="2">
    <source>
        <dbReference type="EMBL" id="MUZ75903.1"/>
    </source>
</evidence>
<sequence>MKFWQKIRKAAENRKAIRELYMLDAHVLADVGVLRSQISSAVRGL</sequence>
<dbReference type="InterPro" id="IPR009506">
    <property type="entry name" value="YjiS-like"/>
</dbReference>
<gene>
    <name evidence="2" type="ORF">GOZ90_24900</name>
</gene>
<feature type="domain" description="YjiS-like" evidence="1">
    <location>
        <begin position="3"/>
        <end position="38"/>
    </location>
</feature>
<organism evidence="2 3">
    <name type="scientific">Agrobacterium vitis</name>
    <name type="common">Rhizobium vitis</name>
    <dbReference type="NCBI Taxonomy" id="373"/>
    <lineage>
        <taxon>Bacteria</taxon>
        <taxon>Pseudomonadati</taxon>
        <taxon>Pseudomonadota</taxon>
        <taxon>Alphaproteobacteria</taxon>
        <taxon>Hyphomicrobiales</taxon>
        <taxon>Rhizobiaceae</taxon>
        <taxon>Rhizobium/Agrobacterium group</taxon>
        <taxon>Agrobacterium</taxon>
    </lineage>
</organism>
<reference evidence="2 3" key="1">
    <citation type="submission" date="2019-12" db="EMBL/GenBank/DDBJ databases">
        <title>Whole-genome sequencing of Allorhizobium vitis.</title>
        <authorList>
            <person name="Gan H.M."/>
            <person name="Szegedi E."/>
            <person name="Burr T."/>
            <person name="Savka M.A."/>
        </authorList>
    </citation>
    <scope>NUCLEOTIDE SEQUENCE [LARGE SCALE GENOMIC DNA]</scope>
    <source>
        <strain evidence="2 3">CG516</strain>
    </source>
</reference>
<proteinExistence type="predicted"/>
<evidence type="ECO:0000259" key="1">
    <source>
        <dbReference type="Pfam" id="PF06568"/>
    </source>
</evidence>
<dbReference type="Proteomes" id="UP000477951">
    <property type="component" value="Unassembled WGS sequence"/>
</dbReference>
<dbReference type="RefSeq" id="WP_156616443.1">
    <property type="nucleotide sequence ID" value="NZ_WPHR01000039.1"/>
</dbReference>
<comment type="caution">
    <text evidence="2">The sequence shown here is derived from an EMBL/GenBank/DDBJ whole genome shotgun (WGS) entry which is preliminary data.</text>
</comment>
<name>A0A6L6VJ81_AGRVI</name>
<dbReference type="EMBL" id="WPHR01000039">
    <property type="protein sequence ID" value="MUZ75903.1"/>
    <property type="molecule type" value="Genomic_DNA"/>
</dbReference>
<protein>
    <submittedName>
        <fullName evidence="2">DUF1127 domain-containing protein</fullName>
    </submittedName>
</protein>
<dbReference type="AlphaFoldDB" id="A0A6L6VJ81"/>
<dbReference type="Pfam" id="PF06568">
    <property type="entry name" value="YjiS-like"/>
    <property type="match status" value="1"/>
</dbReference>